<proteinExistence type="predicted"/>
<dbReference type="Gene3D" id="3.30.1460.60">
    <property type="match status" value="3"/>
</dbReference>
<dbReference type="Pfam" id="PF22125">
    <property type="entry name" value="Lreu_0056_like"/>
    <property type="match status" value="1"/>
</dbReference>
<feature type="region of interest" description="Disordered" evidence="1">
    <location>
        <begin position="264"/>
        <end position="338"/>
    </location>
</feature>
<dbReference type="InterPro" id="IPR054365">
    <property type="entry name" value="Lreu_0056-like"/>
</dbReference>
<feature type="signal peptide" evidence="2">
    <location>
        <begin position="1"/>
        <end position="26"/>
    </location>
</feature>
<gene>
    <name evidence="4" type="ORF">BFD03_06255</name>
</gene>
<organism evidence="4 5">
    <name type="scientific">Limosilactobacillus reuteri</name>
    <name type="common">Lactobacillus reuteri</name>
    <dbReference type="NCBI Taxonomy" id="1598"/>
    <lineage>
        <taxon>Bacteria</taxon>
        <taxon>Bacillati</taxon>
        <taxon>Bacillota</taxon>
        <taxon>Bacilli</taxon>
        <taxon>Lactobacillales</taxon>
        <taxon>Lactobacillaceae</taxon>
        <taxon>Limosilactobacillus</taxon>
    </lineage>
</organism>
<sequence>MKKVSLFSTALAVIAGLSIAESTANAAQRSNNNTNDVNEVGSLVYSNAYGQDYVNDAHSISVFKDSNGRYGIGQGTADSTAFFKINNNGTVTIWQLKSDPNTPTYKQGYTKKTVSIASLQKSENQTSSQKATINNAISAIKNNPSVTPTQSSNSTTAAASSSTTQKPTSRQALLQDQQVIDDLGIQAYNKYYGDDYQSNHLNVFKDSNGRYGIGQGTTESTMYYKINNDGKTMTVWRLASKPGTLVAQQKYITSTISLSSLGFNPDSQNSSQTTTSSNASSTQGSSASQTSSSATNSSATTNKQTTQTSSANNSAITSPKQTPAETKRVIKKASKKITVPSSQGKQTLSYYKVAALVYAKTFGADHLNDQGLKLTMNKNHSRFILGDSTADSTILFRVNQGKKTVTVWTPNNNDQSMTKTTYDISALINEFYATDAQQSLINQTAQSLKK</sequence>
<accession>A0A1C2G817</accession>
<feature type="domain" description="Lreu-0056-like" evidence="3">
    <location>
        <begin position="357"/>
        <end position="449"/>
    </location>
</feature>
<evidence type="ECO:0000256" key="1">
    <source>
        <dbReference type="SAM" id="MobiDB-lite"/>
    </source>
</evidence>
<comment type="caution">
    <text evidence="4">The sequence shown here is derived from an EMBL/GenBank/DDBJ whole genome shotgun (WGS) entry which is preliminary data.</text>
</comment>
<dbReference type="CDD" id="cd15778">
    <property type="entry name" value="Lreu_0056_like"/>
    <property type="match status" value="2"/>
</dbReference>
<evidence type="ECO:0000313" key="4">
    <source>
        <dbReference type="EMBL" id="OCX47658.1"/>
    </source>
</evidence>
<evidence type="ECO:0000259" key="3">
    <source>
        <dbReference type="Pfam" id="PF22125"/>
    </source>
</evidence>
<evidence type="ECO:0000313" key="5">
    <source>
        <dbReference type="Proteomes" id="UP000095141"/>
    </source>
</evidence>
<dbReference type="EMBL" id="MCNS01000009">
    <property type="protein sequence ID" value="OCX47658.1"/>
    <property type="molecule type" value="Genomic_DNA"/>
</dbReference>
<dbReference type="AlphaFoldDB" id="A0A1C2G817"/>
<feature type="region of interest" description="Disordered" evidence="1">
    <location>
        <begin position="141"/>
        <end position="170"/>
    </location>
</feature>
<feature type="compositionally biased region" description="Low complexity" evidence="1">
    <location>
        <begin position="267"/>
        <end position="318"/>
    </location>
</feature>
<feature type="chain" id="PRO_5008661635" description="Lreu-0056-like domain-containing protein" evidence="2">
    <location>
        <begin position="27"/>
        <end position="450"/>
    </location>
</feature>
<feature type="compositionally biased region" description="Low complexity" evidence="1">
    <location>
        <begin position="147"/>
        <end position="169"/>
    </location>
</feature>
<keyword evidence="2" id="KW-0732">Signal</keyword>
<name>A0A1C2G817_LIMRT</name>
<dbReference type="RefSeq" id="WP_066035742.1">
    <property type="nucleotide sequence ID" value="NZ_CP136906.1"/>
</dbReference>
<evidence type="ECO:0000256" key="2">
    <source>
        <dbReference type="SAM" id="SignalP"/>
    </source>
</evidence>
<reference evidence="4 5" key="1">
    <citation type="submission" date="2016-08" db="EMBL/GenBank/DDBJ databases">
        <title>Probiotic bacterium isolated from chicken gut.</title>
        <authorList>
            <person name="Levy J.L."/>
            <person name="Hassan H.M."/>
            <person name="Mendoza M.A."/>
        </authorList>
    </citation>
    <scope>NUCLEOTIDE SEQUENCE [LARGE SCALE GENOMIC DNA]</scope>
    <source>
        <strain evidence="4 5">P43</strain>
    </source>
</reference>
<dbReference type="Proteomes" id="UP000095141">
    <property type="component" value="Unassembled WGS sequence"/>
</dbReference>
<protein>
    <recommendedName>
        <fullName evidence="3">Lreu-0056-like domain-containing protein</fullName>
    </recommendedName>
</protein>